<evidence type="ECO:0000256" key="6">
    <source>
        <dbReference type="ARBA" id="ARBA00023242"/>
    </source>
</evidence>
<keyword evidence="6" id="KW-0539">Nucleus</keyword>
<evidence type="ECO:0000256" key="7">
    <source>
        <dbReference type="SAM" id="MobiDB-lite"/>
    </source>
</evidence>
<comment type="subcellular location">
    <subcellularLocation>
        <location evidence="1">Nucleus</location>
    </subcellularLocation>
</comment>
<feature type="region of interest" description="Disordered" evidence="7">
    <location>
        <begin position="145"/>
        <end position="206"/>
    </location>
</feature>
<dbReference type="GO" id="GO:0035267">
    <property type="term" value="C:NuA4 histone acetyltransferase complex"/>
    <property type="evidence" value="ECO:0007669"/>
    <property type="project" value="TreeGrafter"/>
</dbReference>
<dbReference type="GO" id="GO:0005634">
    <property type="term" value="C:nucleus"/>
    <property type="evidence" value="ECO:0007669"/>
    <property type="project" value="UniProtKB-SubCell"/>
</dbReference>
<evidence type="ECO:0000256" key="4">
    <source>
        <dbReference type="ARBA" id="ARBA00023015"/>
    </source>
</evidence>
<dbReference type="Pfam" id="PF07904">
    <property type="entry name" value="Eaf7"/>
    <property type="match status" value="1"/>
</dbReference>
<reference evidence="8" key="1">
    <citation type="submission" date="2020-01" db="EMBL/GenBank/DDBJ databases">
        <title>Genome Sequencing of Three Apophysomyces-Like Fungal Strains Confirms a Novel Fungal Genus in the Mucoromycota with divergent Burkholderia-like Endosymbiotic Bacteria.</title>
        <authorList>
            <person name="Stajich J.E."/>
            <person name="Macias A.M."/>
            <person name="Carter-House D."/>
            <person name="Lovett B."/>
            <person name="Kasson L.R."/>
            <person name="Berry K."/>
            <person name="Grigoriev I."/>
            <person name="Chang Y."/>
            <person name="Spatafora J."/>
            <person name="Kasson M.T."/>
        </authorList>
    </citation>
    <scope>NUCLEOTIDE SEQUENCE</scope>
    <source>
        <strain evidence="8">NRRL A-21654</strain>
    </source>
</reference>
<comment type="caution">
    <text evidence="8">The sequence shown here is derived from an EMBL/GenBank/DDBJ whole genome shotgun (WGS) entry which is preliminary data.</text>
</comment>
<sequence length="238" mass="26931">MDQVKIETQEETLPAIVANSSETLSSQDSFIKSESTTLKEWDASMELALLNAVARCKPVGIHKHFRIISVQKTFNQQSPVHCSIKEIWNRLSDYYGMDALDELEEGEEEEEEEEEEEAAGEEAGLRKQSWLREFSLPLDEYEQLISEHRQDDQSSVHDDSPASPVNPPKRTRTSKRDTSPSVSLGSAASTPEPEEGKNERSSAYEKSFEQAKLNLIHQAGLPVVLRGVRENQMQRQSR</sequence>
<feature type="compositionally biased region" description="Acidic residues" evidence="7">
    <location>
        <begin position="102"/>
        <end position="120"/>
    </location>
</feature>
<feature type="compositionally biased region" description="Basic and acidic residues" evidence="7">
    <location>
        <begin position="145"/>
        <end position="160"/>
    </location>
</feature>
<evidence type="ECO:0000256" key="2">
    <source>
        <dbReference type="ARBA" id="ARBA00007117"/>
    </source>
</evidence>
<gene>
    <name evidence="8" type="ORF">EC973_001051</name>
</gene>
<feature type="compositionally biased region" description="Polar residues" evidence="7">
    <location>
        <begin position="179"/>
        <end position="189"/>
    </location>
</feature>
<keyword evidence="5" id="KW-0804">Transcription</keyword>
<accession>A0A8H7EU16</accession>
<dbReference type="EMBL" id="JABAYA010000012">
    <property type="protein sequence ID" value="KAF7731005.1"/>
    <property type="molecule type" value="Genomic_DNA"/>
</dbReference>
<name>A0A8H7EU16_9FUNG</name>
<dbReference type="AlphaFoldDB" id="A0A8H7EU16"/>
<dbReference type="OrthoDB" id="5595141at2759"/>
<evidence type="ECO:0008006" key="10">
    <source>
        <dbReference type="Google" id="ProtNLM"/>
    </source>
</evidence>
<dbReference type="PANTHER" id="PTHR13581:SF5">
    <property type="entry name" value="MRG_MORF4L-BINDING PROTEIN"/>
    <property type="match status" value="1"/>
</dbReference>
<keyword evidence="4" id="KW-0805">Transcription regulation</keyword>
<dbReference type="Proteomes" id="UP000605846">
    <property type="component" value="Unassembled WGS sequence"/>
</dbReference>
<proteinExistence type="inferred from homology"/>
<keyword evidence="3" id="KW-0156">Chromatin regulator</keyword>
<feature type="compositionally biased region" description="Basic and acidic residues" evidence="7">
    <location>
        <begin position="194"/>
        <end position="206"/>
    </location>
</feature>
<dbReference type="PANTHER" id="PTHR13581">
    <property type="entry name" value="MRG-BINDING PROTEIN"/>
    <property type="match status" value="1"/>
</dbReference>
<evidence type="ECO:0000256" key="5">
    <source>
        <dbReference type="ARBA" id="ARBA00023163"/>
    </source>
</evidence>
<dbReference type="GO" id="GO:0006357">
    <property type="term" value="P:regulation of transcription by RNA polymerase II"/>
    <property type="evidence" value="ECO:0007669"/>
    <property type="project" value="TreeGrafter"/>
</dbReference>
<dbReference type="InterPro" id="IPR012423">
    <property type="entry name" value="Eaf7/MRGBP"/>
</dbReference>
<protein>
    <recommendedName>
        <fullName evidence="10">Chromatin modification-related protein EAF7</fullName>
    </recommendedName>
</protein>
<evidence type="ECO:0000256" key="3">
    <source>
        <dbReference type="ARBA" id="ARBA00022853"/>
    </source>
</evidence>
<organism evidence="8 9">
    <name type="scientific">Apophysomyces ossiformis</name>
    <dbReference type="NCBI Taxonomy" id="679940"/>
    <lineage>
        <taxon>Eukaryota</taxon>
        <taxon>Fungi</taxon>
        <taxon>Fungi incertae sedis</taxon>
        <taxon>Mucoromycota</taxon>
        <taxon>Mucoromycotina</taxon>
        <taxon>Mucoromycetes</taxon>
        <taxon>Mucorales</taxon>
        <taxon>Mucorineae</taxon>
        <taxon>Mucoraceae</taxon>
        <taxon>Apophysomyces</taxon>
    </lineage>
</organism>
<feature type="region of interest" description="Disordered" evidence="7">
    <location>
        <begin position="102"/>
        <end position="126"/>
    </location>
</feature>
<evidence type="ECO:0000313" key="8">
    <source>
        <dbReference type="EMBL" id="KAF7731005.1"/>
    </source>
</evidence>
<comment type="similarity">
    <text evidence="2">Belongs to the EAF7 family.</text>
</comment>
<keyword evidence="9" id="KW-1185">Reference proteome</keyword>
<evidence type="ECO:0000313" key="9">
    <source>
        <dbReference type="Proteomes" id="UP000605846"/>
    </source>
</evidence>
<evidence type="ECO:0000256" key="1">
    <source>
        <dbReference type="ARBA" id="ARBA00004123"/>
    </source>
</evidence>
<dbReference type="GO" id="GO:0006325">
    <property type="term" value="P:chromatin organization"/>
    <property type="evidence" value="ECO:0007669"/>
    <property type="project" value="UniProtKB-KW"/>
</dbReference>